<dbReference type="Proteomes" id="UP000294506">
    <property type="component" value="Unassembled WGS sequence"/>
</dbReference>
<keyword evidence="2" id="KW-1185">Reference proteome</keyword>
<sequence>MEALFSRHYVEWGDYEEVDDEVSRFFVVMGNFDCHGLQYRVEETQDEVAVAVITGTREGVNECTEEAVLGAIDVELENPVGVRDVVDLSQRL</sequence>
<protein>
    <submittedName>
        <fullName evidence="1">Uncharacterized protein</fullName>
    </submittedName>
</protein>
<dbReference type="AlphaFoldDB" id="A0A4R7G507"/>
<evidence type="ECO:0000313" key="2">
    <source>
        <dbReference type="Proteomes" id="UP000294506"/>
    </source>
</evidence>
<gene>
    <name evidence="1" type="ORF">EV640_1034</name>
</gene>
<name>A0A4R7G507_9MICC</name>
<accession>A0A4R7G507</accession>
<dbReference type="EMBL" id="SOAN01000003">
    <property type="protein sequence ID" value="TDS86318.1"/>
    <property type="molecule type" value="Genomic_DNA"/>
</dbReference>
<proteinExistence type="predicted"/>
<reference evidence="1 2" key="1">
    <citation type="submission" date="2019-03" db="EMBL/GenBank/DDBJ databases">
        <title>Genomic Encyclopedia of Type Strains, Phase III (KMG-III): the genomes of soil and plant-associated and newly described type strains.</title>
        <authorList>
            <person name="Whitman W."/>
        </authorList>
    </citation>
    <scope>NUCLEOTIDE SEQUENCE [LARGE SCALE GENOMIC DNA]</scope>
    <source>
        <strain evidence="1 2">DSM 27373</strain>
    </source>
</reference>
<comment type="caution">
    <text evidence="1">The sequence shown here is derived from an EMBL/GenBank/DDBJ whole genome shotgun (WGS) entry which is preliminary data.</text>
</comment>
<evidence type="ECO:0000313" key="1">
    <source>
        <dbReference type="EMBL" id="TDS86318.1"/>
    </source>
</evidence>
<organism evidence="1 2">
    <name type="scientific">Nesterenkonia aurantiaca</name>
    <dbReference type="NCBI Taxonomy" id="1436010"/>
    <lineage>
        <taxon>Bacteria</taxon>
        <taxon>Bacillati</taxon>
        <taxon>Actinomycetota</taxon>
        <taxon>Actinomycetes</taxon>
        <taxon>Micrococcales</taxon>
        <taxon>Micrococcaceae</taxon>
        <taxon>Nesterenkonia</taxon>
    </lineage>
</organism>